<dbReference type="Gene3D" id="2.20.110.10">
    <property type="entry name" value="Histone H3 K4-specific methyltransferase SET7/9 N-terminal domain"/>
    <property type="match status" value="1"/>
</dbReference>
<reference evidence="2" key="1">
    <citation type="journal article" date="2019" name="Front. Microbiol.">
        <title>Pandoravirus Celtis Illustrates the Microevolution Processes at Work in the Giant Pandoraviridae Genomes.</title>
        <authorList>
            <person name="Legendre M."/>
            <person name="Alempic J.M."/>
            <person name="Philippe N."/>
            <person name="Lartigue A."/>
            <person name="Jeudy S."/>
            <person name="Poirot O."/>
            <person name="Ta N.T."/>
            <person name="Nin S."/>
            <person name="Coute Y."/>
            <person name="Abergel C."/>
            <person name="Claverie J.M."/>
        </authorList>
    </citation>
    <scope>NUCLEOTIDE SEQUENCE</scope>
</reference>
<gene>
    <name evidence="2" type="ORF">pclt_cds_997</name>
</gene>
<feature type="domain" description="F-box" evidence="1">
    <location>
        <begin position="10"/>
        <end position="37"/>
    </location>
</feature>
<sequence length="238" mass="26049">MIVALGDDLPTVVRCAQTCKRHYALAMDAIVWRHLYESRFGPPLHRRFLDVGKTWRWLYEAQARVTDGDTRGPQTGAMLIVVGFAQWIYWGDVVDGTPEGYGLALPLPQTRTRCPARVPDDSVTCQQQGHYEGYWHDGKRHGYGVEVTGDGRSYDGQWRPASITAMGSTRTRANLCTKAPGMQATGAVMDQLLIRTVIATRAIGTPTNHTVTASTPGSVGPPTMAPGDMMRAMATGRS</sequence>
<organism evidence="2 3">
    <name type="scientific">Pandoravirus celtis</name>
    <dbReference type="NCBI Taxonomy" id="2568002"/>
    <lineage>
        <taxon>Viruses</taxon>
        <taxon>Pandoravirus</taxon>
    </lineage>
</organism>
<dbReference type="InterPro" id="IPR001810">
    <property type="entry name" value="F-box_dom"/>
</dbReference>
<evidence type="ECO:0000313" key="2">
    <source>
        <dbReference type="EMBL" id="QBZ81583.1"/>
    </source>
</evidence>
<dbReference type="InterPro" id="IPR036047">
    <property type="entry name" value="F-box-like_dom_sf"/>
</dbReference>
<evidence type="ECO:0000313" key="3">
    <source>
        <dbReference type="Proteomes" id="UP001237152"/>
    </source>
</evidence>
<proteinExistence type="predicted"/>
<dbReference type="SUPFAM" id="SSF81383">
    <property type="entry name" value="F-box domain"/>
    <property type="match status" value="1"/>
</dbReference>
<evidence type="ECO:0000259" key="1">
    <source>
        <dbReference type="Pfam" id="PF12937"/>
    </source>
</evidence>
<accession>A0A4D6EJX0</accession>
<dbReference type="Pfam" id="PF12937">
    <property type="entry name" value="F-box-like"/>
    <property type="match status" value="1"/>
</dbReference>
<dbReference type="SUPFAM" id="SSF82185">
    <property type="entry name" value="Histone H3 K4-specific methyltransferase SET7/9 N-terminal domain"/>
    <property type="match status" value="1"/>
</dbReference>
<dbReference type="Gene3D" id="1.20.1280.50">
    <property type="match status" value="1"/>
</dbReference>
<dbReference type="EMBL" id="MK174290">
    <property type="protein sequence ID" value="QBZ81583.1"/>
    <property type="molecule type" value="Genomic_DNA"/>
</dbReference>
<dbReference type="Proteomes" id="UP001237152">
    <property type="component" value="Segment"/>
</dbReference>
<name>A0A4D6EJX0_9VIRU</name>
<protein>
    <submittedName>
        <fullName evidence="2">Morn repeat incomplete domain containing protein</fullName>
    </submittedName>
</protein>